<evidence type="ECO:0000313" key="2">
    <source>
        <dbReference type="Proteomes" id="UP000067448"/>
    </source>
</evidence>
<organism evidence="1 2">
    <name type="scientific">Streptomyces scabiei</name>
    <dbReference type="NCBI Taxonomy" id="1930"/>
    <lineage>
        <taxon>Bacteria</taxon>
        <taxon>Bacillati</taxon>
        <taxon>Actinomycetota</taxon>
        <taxon>Actinomycetes</taxon>
        <taxon>Kitasatosporales</taxon>
        <taxon>Streptomycetaceae</taxon>
        <taxon>Streptomyces</taxon>
    </lineage>
</organism>
<reference evidence="1 2" key="2">
    <citation type="journal article" date="2016" name="Genome Announc.">
        <title>Draft Genome Sequences of Streptomyces scabiei S58, Streptomyces turgidiscabies T45, and Streptomyces acidiscabies a10, the Pathogens of Potato Common Scab, Isolated in Japan.</title>
        <authorList>
            <person name="Tomihama T."/>
            <person name="Nishi Y."/>
            <person name="Sakai M."/>
            <person name="Ikenaga M."/>
            <person name="Okubo T."/>
            <person name="Ikeda S."/>
        </authorList>
    </citation>
    <scope>NUCLEOTIDE SEQUENCE [LARGE SCALE GENOMIC DNA]</scope>
    <source>
        <strain evidence="1 2">S58</strain>
    </source>
</reference>
<dbReference type="Gene3D" id="1.10.30.50">
    <property type="match status" value="1"/>
</dbReference>
<protein>
    <recommendedName>
        <fullName evidence="3">HNH endonuclease</fullName>
    </recommendedName>
</protein>
<evidence type="ECO:0000313" key="1">
    <source>
        <dbReference type="EMBL" id="GAQ66630.1"/>
    </source>
</evidence>
<name>A0A100JVV1_STRSC</name>
<dbReference type="RefSeq" id="WP_013001048.1">
    <property type="nucleotide sequence ID" value="NZ_BCMM01000043.1"/>
</dbReference>
<dbReference type="AlphaFoldDB" id="A0A100JVV1"/>
<gene>
    <name evidence="1" type="ORF">SsS58_07065</name>
</gene>
<dbReference type="Proteomes" id="UP000067448">
    <property type="component" value="Unassembled WGS sequence"/>
</dbReference>
<evidence type="ECO:0008006" key="3">
    <source>
        <dbReference type="Google" id="ProtNLM"/>
    </source>
</evidence>
<dbReference type="EMBL" id="BCMM01000043">
    <property type="protein sequence ID" value="GAQ66630.1"/>
    <property type="molecule type" value="Genomic_DNA"/>
</dbReference>
<reference evidence="2" key="3">
    <citation type="submission" date="2016-02" db="EMBL/GenBank/DDBJ databases">
        <title>Draft genome of pathogenic Streptomyces sp. in Japan.</title>
        <authorList>
            <person name="Tomihama T."/>
            <person name="Ikenaga M."/>
            <person name="Sakai M."/>
            <person name="Okubo T."/>
            <person name="Ikeda S."/>
        </authorList>
    </citation>
    <scope>NUCLEOTIDE SEQUENCE [LARGE SCALE GENOMIC DNA]</scope>
    <source>
        <strain evidence="2">S58</strain>
    </source>
</reference>
<dbReference type="GeneID" id="79930876"/>
<dbReference type="OrthoDB" id="9816185at2"/>
<comment type="caution">
    <text evidence="1">The sequence shown here is derived from an EMBL/GenBank/DDBJ whole genome shotgun (WGS) entry which is preliminary data.</text>
</comment>
<dbReference type="CDD" id="cd00085">
    <property type="entry name" value="HNHc"/>
    <property type="match status" value="1"/>
</dbReference>
<sequence>MWPSDPVTLSARVSWEICTGGSRDTQKNDGLGTKLRAAAKIAEKAADIYRAAALSRTLHTLKSQDFQVAGIPGTTVSDIVYDSGMVSGAGREIYDEVMDGRDEDLCPMCRHTEVSELDHVLPKKAFPALCVAPDNLVGTCDYCNSKKSDITTEVARKVLLHPNFENVSMERWLKAEVTPGSPGVLRYFVAAPPHWDAMLADRVRHQFGFLDLATRYSSKANHTLGGMRQHFAKQLEKNRASGLRIYLEDLASSHRADDLNGWAGVAYSAWAADDAFCQGSFKAEPAPRAEVSEHGMENFKITWMQDGLRRESVVRYSAKAAGDYASYKRAEEGVSDVRIIRSR</sequence>
<accession>A0A100JVV1</accession>
<reference evidence="2" key="1">
    <citation type="submission" date="2015-11" db="EMBL/GenBank/DDBJ databases">
        <authorList>
            <consortium name="Cross-ministerial Strategic Innovation Promotion Program (SIP) consortium"/>
            <person name="Tomihama T."/>
            <person name="Ikenaga M."/>
            <person name="Sakai M."/>
            <person name="Okubo T."/>
            <person name="Ikeda S."/>
        </authorList>
    </citation>
    <scope>NUCLEOTIDE SEQUENCE [LARGE SCALE GENOMIC DNA]</scope>
    <source>
        <strain evidence="2">S58</strain>
    </source>
</reference>
<proteinExistence type="predicted"/>
<dbReference type="InterPro" id="IPR003615">
    <property type="entry name" value="HNH_nuc"/>
</dbReference>